<dbReference type="AlphaFoldDB" id="A0A7K1Y433"/>
<reference evidence="1 2" key="1">
    <citation type="submission" date="2019-11" db="EMBL/GenBank/DDBJ databases">
        <title>Pedobacter sp. HMF7056 Genome sequencing and assembly.</title>
        <authorList>
            <person name="Kang H."/>
            <person name="Kim H."/>
            <person name="Joh K."/>
        </authorList>
    </citation>
    <scope>NUCLEOTIDE SEQUENCE [LARGE SCALE GENOMIC DNA]</scope>
    <source>
        <strain evidence="1 2">HMF7056</strain>
    </source>
</reference>
<gene>
    <name evidence="1" type="ORF">GS398_22110</name>
</gene>
<accession>A0A7K1Y433</accession>
<proteinExistence type="predicted"/>
<protein>
    <submittedName>
        <fullName evidence="1">Uncharacterized protein</fullName>
    </submittedName>
</protein>
<dbReference type="EMBL" id="WVHS01000009">
    <property type="protein sequence ID" value="MXV18002.1"/>
    <property type="molecule type" value="Genomic_DNA"/>
</dbReference>
<organism evidence="1 2">
    <name type="scientific">Hufsiella ginkgonis</name>
    <dbReference type="NCBI Taxonomy" id="2695274"/>
    <lineage>
        <taxon>Bacteria</taxon>
        <taxon>Pseudomonadati</taxon>
        <taxon>Bacteroidota</taxon>
        <taxon>Sphingobacteriia</taxon>
        <taxon>Sphingobacteriales</taxon>
        <taxon>Sphingobacteriaceae</taxon>
        <taxon>Hufsiella</taxon>
    </lineage>
</organism>
<name>A0A7K1Y433_9SPHI</name>
<evidence type="ECO:0000313" key="2">
    <source>
        <dbReference type="Proteomes" id="UP000451233"/>
    </source>
</evidence>
<keyword evidence="2" id="KW-1185">Reference proteome</keyword>
<dbReference type="RefSeq" id="WP_160909017.1">
    <property type="nucleotide sequence ID" value="NZ_WVHS01000009.1"/>
</dbReference>
<evidence type="ECO:0000313" key="1">
    <source>
        <dbReference type="EMBL" id="MXV18002.1"/>
    </source>
</evidence>
<comment type="caution">
    <text evidence="1">The sequence shown here is derived from an EMBL/GenBank/DDBJ whole genome shotgun (WGS) entry which is preliminary data.</text>
</comment>
<dbReference type="Proteomes" id="UP000451233">
    <property type="component" value="Unassembled WGS sequence"/>
</dbReference>
<sequence>MVAVKIEGDDKGLSVTLQDILTNIPNGKTLYWALLWIEASGDLGDESILEFENTVNHSVEGTLIEWEKLHVLSSKILQTIEILFIGCKNHNDIKRYKEDKDMYSTCDYTVELIDSSYWLVHSKDTEAIEHLKKALNGKEYAQ</sequence>